<feature type="signal peptide" evidence="1">
    <location>
        <begin position="1"/>
        <end position="22"/>
    </location>
</feature>
<name>A0A5M8PKP6_9LECA</name>
<accession>A0A5M8PKP6</accession>
<reference evidence="2 3" key="1">
    <citation type="submission" date="2019-09" db="EMBL/GenBank/DDBJ databases">
        <title>The hologenome of the rock-dwelling lichen Lasallia pustulata.</title>
        <authorList>
            <person name="Greshake Tzovaras B."/>
            <person name="Segers F."/>
            <person name="Bicker A."/>
            <person name="Dal Grande F."/>
            <person name="Otte J."/>
            <person name="Hankeln T."/>
            <person name="Schmitt I."/>
            <person name="Ebersberger I."/>
        </authorList>
    </citation>
    <scope>NUCLEOTIDE SEQUENCE [LARGE SCALE GENOMIC DNA]</scope>
    <source>
        <strain evidence="2">A1-1</strain>
    </source>
</reference>
<feature type="chain" id="PRO_5024419470" evidence="1">
    <location>
        <begin position="23"/>
        <end position="201"/>
    </location>
</feature>
<keyword evidence="1" id="KW-0732">Signal</keyword>
<dbReference type="OrthoDB" id="10350414at2759"/>
<proteinExistence type="predicted"/>
<sequence>MVHLSYIVQAVALLLFVPTALADVLNRTLCYCGTPVGELDATIEAGCFYFYQYHSNPYNMNLNIDYTCRGQNFDNACTERFAQRQQRCRTFDEGWEFCYRQRGRHSDEYAFMGIRHPVGGLVVTPPKEEVDMVCDHLCMKHVGLPRIPAPWDISNKMGRVIEWRGASKIEIFPELPDIVLPKRGFPFMAKPGSDGQTHPTN</sequence>
<dbReference type="AlphaFoldDB" id="A0A5M8PKP6"/>
<evidence type="ECO:0000256" key="1">
    <source>
        <dbReference type="SAM" id="SignalP"/>
    </source>
</evidence>
<gene>
    <name evidence="2" type="ORF">FRX48_06727</name>
</gene>
<protein>
    <submittedName>
        <fullName evidence="2">Uncharacterized protein</fullName>
    </submittedName>
</protein>
<evidence type="ECO:0000313" key="3">
    <source>
        <dbReference type="Proteomes" id="UP000324767"/>
    </source>
</evidence>
<organism evidence="2 3">
    <name type="scientific">Lasallia pustulata</name>
    <dbReference type="NCBI Taxonomy" id="136370"/>
    <lineage>
        <taxon>Eukaryota</taxon>
        <taxon>Fungi</taxon>
        <taxon>Dikarya</taxon>
        <taxon>Ascomycota</taxon>
        <taxon>Pezizomycotina</taxon>
        <taxon>Lecanoromycetes</taxon>
        <taxon>OSLEUM clade</taxon>
        <taxon>Umbilicariomycetidae</taxon>
        <taxon>Umbilicariales</taxon>
        <taxon>Umbilicariaceae</taxon>
        <taxon>Lasallia</taxon>
    </lineage>
</organism>
<dbReference type="Proteomes" id="UP000324767">
    <property type="component" value="Unassembled WGS sequence"/>
</dbReference>
<evidence type="ECO:0000313" key="2">
    <source>
        <dbReference type="EMBL" id="KAA6409174.1"/>
    </source>
</evidence>
<dbReference type="EMBL" id="VXIT01000011">
    <property type="protein sequence ID" value="KAA6409174.1"/>
    <property type="molecule type" value="Genomic_DNA"/>
</dbReference>
<comment type="caution">
    <text evidence="2">The sequence shown here is derived from an EMBL/GenBank/DDBJ whole genome shotgun (WGS) entry which is preliminary data.</text>
</comment>